<keyword evidence="9" id="KW-1185">Reference proteome</keyword>
<feature type="transmembrane region" description="Helical" evidence="6">
    <location>
        <begin position="87"/>
        <end position="104"/>
    </location>
</feature>
<dbReference type="PANTHER" id="PTHR42718:SF9">
    <property type="entry name" value="MAJOR FACILITATOR SUPERFAMILY MULTIDRUG TRANSPORTER MFSC"/>
    <property type="match status" value="1"/>
</dbReference>
<dbReference type="Pfam" id="PF07690">
    <property type="entry name" value="MFS_1"/>
    <property type="match status" value="1"/>
</dbReference>
<feature type="transmembrane region" description="Helical" evidence="6">
    <location>
        <begin position="359"/>
        <end position="380"/>
    </location>
</feature>
<keyword evidence="4 6" id="KW-1133">Transmembrane helix</keyword>
<evidence type="ECO:0000313" key="8">
    <source>
        <dbReference type="EMBL" id="MDO9709834.1"/>
    </source>
</evidence>
<keyword evidence="3 6" id="KW-0812">Transmembrane</keyword>
<feature type="transmembrane region" description="Helical" evidence="6">
    <location>
        <begin position="230"/>
        <end position="249"/>
    </location>
</feature>
<proteinExistence type="predicted"/>
<feature type="transmembrane region" description="Helical" evidence="6">
    <location>
        <begin position="428"/>
        <end position="448"/>
    </location>
</feature>
<dbReference type="Gene3D" id="1.20.1720.10">
    <property type="entry name" value="Multidrug resistance protein D"/>
    <property type="match status" value="1"/>
</dbReference>
<comment type="subcellular location">
    <subcellularLocation>
        <location evidence="1">Membrane</location>
        <topology evidence="1">Multi-pass membrane protein</topology>
    </subcellularLocation>
</comment>
<feature type="transmembrane region" description="Helical" evidence="6">
    <location>
        <begin position="110"/>
        <end position="133"/>
    </location>
</feature>
<feature type="transmembrane region" description="Helical" evidence="6">
    <location>
        <begin position="401"/>
        <end position="422"/>
    </location>
</feature>
<feature type="transmembrane region" description="Helical" evidence="6">
    <location>
        <begin position="55"/>
        <end position="75"/>
    </location>
</feature>
<dbReference type="Proteomes" id="UP001243009">
    <property type="component" value="Unassembled WGS sequence"/>
</dbReference>
<evidence type="ECO:0000256" key="2">
    <source>
        <dbReference type="ARBA" id="ARBA00022448"/>
    </source>
</evidence>
<keyword evidence="5 6" id="KW-0472">Membrane</keyword>
<evidence type="ECO:0000313" key="9">
    <source>
        <dbReference type="Proteomes" id="UP001243009"/>
    </source>
</evidence>
<evidence type="ECO:0000256" key="1">
    <source>
        <dbReference type="ARBA" id="ARBA00004141"/>
    </source>
</evidence>
<dbReference type="PRINTS" id="PR01036">
    <property type="entry name" value="TCRTETB"/>
</dbReference>
<evidence type="ECO:0000256" key="4">
    <source>
        <dbReference type="ARBA" id="ARBA00022989"/>
    </source>
</evidence>
<dbReference type="Gene3D" id="1.20.1250.20">
    <property type="entry name" value="MFS general substrate transporter like domains"/>
    <property type="match status" value="1"/>
</dbReference>
<name>A0ABT9E128_9PROT</name>
<accession>A0ABT9E128</accession>
<dbReference type="InterPro" id="IPR020846">
    <property type="entry name" value="MFS_dom"/>
</dbReference>
<keyword evidence="2" id="KW-0813">Transport</keyword>
<dbReference type="InterPro" id="IPR036259">
    <property type="entry name" value="MFS_trans_sf"/>
</dbReference>
<comment type="caution">
    <text evidence="8">The sequence shown here is derived from an EMBL/GenBank/DDBJ whole genome shotgun (WGS) entry which is preliminary data.</text>
</comment>
<dbReference type="PROSITE" id="PS50850">
    <property type="entry name" value="MFS"/>
    <property type="match status" value="1"/>
</dbReference>
<evidence type="ECO:0000256" key="3">
    <source>
        <dbReference type="ARBA" id="ARBA00022692"/>
    </source>
</evidence>
<dbReference type="SUPFAM" id="SSF103473">
    <property type="entry name" value="MFS general substrate transporter"/>
    <property type="match status" value="1"/>
</dbReference>
<feature type="transmembrane region" description="Helical" evidence="6">
    <location>
        <begin position="19"/>
        <end position="43"/>
    </location>
</feature>
<dbReference type="PANTHER" id="PTHR42718">
    <property type="entry name" value="MAJOR FACILITATOR SUPERFAMILY MULTIDRUG TRANSPORTER MFSC"/>
    <property type="match status" value="1"/>
</dbReference>
<dbReference type="CDD" id="cd17321">
    <property type="entry name" value="MFS_MMR_MDR_like"/>
    <property type="match status" value="1"/>
</dbReference>
<feature type="transmembrane region" description="Helical" evidence="6">
    <location>
        <begin position="269"/>
        <end position="287"/>
    </location>
</feature>
<sequence length="452" mass="45895">MNAPALAAEQDGLPMPRRLWAVVAVSVSIAITVLDSAMVNVALPGIARSLGISPAAATWLLNAYQLTVVTTLLPLASLGEKLGFRPVFLTGFAVFGLASLGSALAPGFEALLACRVAQGLGASAVMSLTAGMIRHIYPLRMLGRAIGINATVVAIAGASAPSLAAAILTVAPWQALFAIHVPVCLAGILVGRWALPEQPGTRRPFDWPSAVLNVLTFGLFFLGVDLVFAVPLPAAALIAGGIGAGVLLVRRQLRQPAPLLPLDLLRIRAIAFSVAASVCAFAGWYTSHVSLPFLLQGAGISQGGTGLIMTPWPLGMAFGAPLAGRLSDRVPTAWLCVIGMGSMVAGLSVVASLPLLGNGLLLGAMMMLCGAGFGCFSTPNNRTMIGSAPKVRAGGAGGMQATARLLGTTLGTTMVGLCFQAAGAADGARLALLAGIGCATLAGLLSLVRGRR</sequence>
<evidence type="ECO:0000259" key="7">
    <source>
        <dbReference type="PROSITE" id="PS50850"/>
    </source>
</evidence>
<organism evidence="8 9">
    <name type="scientific">Paracraurococcus lichenis</name>
    <dbReference type="NCBI Taxonomy" id="3064888"/>
    <lineage>
        <taxon>Bacteria</taxon>
        <taxon>Pseudomonadati</taxon>
        <taxon>Pseudomonadota</taxon>
        <taxon>Alphaproteobacteria</taxon>
        <taxon>Acetobacterales</taxon>
        <taxon>Roseomonadaceae</taxon>
        <taxon>Paracraurococcus</taxon>
    </lineage>
</organism>
<feature type="transmembrane region" description="Helical" evidence="6">
    <location>
        <begin position="207"/>
        <end position="224"/>
    </location>
</feature>
<gene>
    <name evidence="8" type="ORF">Q7A36_15890</name>
</gene>
<feature type="transmembrane region" description="Helical" evidence="6">
    <location>
        <begin position="145"/>
        <end position="167"/>
    </location>
</feature>
<evidence type="ECO:0000256" key="6">
    <source>
        <dbReference type="SAM" id="Phobius"/>
    </source>
</evidence>
<dbReference type="RefSeq" id="WP_305104701.1">
    <property type="nucleotide sequence ID" value="NZ_JAUTWS010000014.1"/>
</dbReference>
<feature type="transmembrane region" description="Helical" evidence="6">
    <location>
        <begin position="299"/>
        <end position="320"/>
    </location>
</feature>
<reference evidence="8 9" key="1">
    <citation type="submission" date="2023-08" db="EMBL/GenBank/DDBJ databases">
        <title>The draft genome sequence of Paracraurococcus sp. LOR1-02.</title>
        <authorList>
            <person name="Kingkaew E."/>
            <person name="Tanasupawat S."/>
        </authorList>
    </citation>
    <scope>NUCLEOTIDE SEQUENCE [LARGE SCALE GENOMIC DNA]</scope>
    <source>
        <strain evidence="8 9">LOR1-02</strain>
    </source>
</reference>
<dbReference type="InterPro" id="IPR011701">
    <property type="entry name" value="MFS"/>
</dbReference>
<feature type="domain" description="Major facilitator superfamily (MFS) profile" evidence="7">
    <location>
        <begin position="21"/>
        <end position="452"/>
    </location>
</feature>
<evidence type="ECO:0000256" key="5">
    <source>
        <dbReference type="ARBA" id="ARBA00023136"/>
    </source>
</evidence>
<dbReference type="EMBL" id="JAUTWS010000014">
    <property type="protein sequence ID" value="MDO9709834.1"/>
    <property type="molecule type" value="Genomic_DNA"/>
</dbReference>
<feature type="transmembrane region" description="Helical" evidence="6">
    <location>
        <begin position="332"/>
        <end position="353"/>
    </location>
</feature>
<protein>
    <submittedName>
        <fullName evidence="8">MFS transporter</fullName>
    </submittedName>
</protein>
<feature type="transmembrane region" description="Helical" evidence="6">
    <location>
        <begin position="173"/>
        <end position="195"/>
    </location>
</feature>